<dbReference type="InterPro" id="IPR008135">
    <property type="entry name" value="Competence-induced_CinA"/>
</dbReference>
<evidence type="ECO:0000313" key="4">
    <source>
        <dbReference type="Proteomes" id="UP000282574"/>
    </source>
</evidence>
<dbReference type="Gene3D" id="3.90.950.20">
    <property type="entry name" value="CinA-like"/>
    <property type="match status" value="1"/>
</dbReference>
<dbReference type="NCBIfam" id="NF001813">
    <property type="entry name" value="PRK00549.1"/>
    <property type="match status" value="1"/>
</dbReference>
<dbReference type="Proteomes" id="UP000282574">
    <property type="component" value="Unassembled WGS sequence"/>
</dbReference>
<organism evidence="3 4">
    <name type="scientific">Chroococcidiopsis cubana SAG 39.79</name>
    <dbReference type="NCBI Taxonomy" id="388085"/>
    <lineage>
        <taxon>Bacteria</taxon>
        <taxon>Bacillati</taxon>
        <taxon>Cyanobacteriota</taxon>
        <taxon>Cyanophyceae</taxon>
        <taxon>Chroococcidiopsidales</taxon>
        <taxon>Chroococcidiopsidaceae</taxon>
        <taxon>Chroococcidiopsis</taxon>
    </lineage>
</organism>
<evidence type="ECO:0000313" key="3">
    <source>
        <dbReference type="EMBL" id="RUT05794.1"/>
    </source>
</evidence>
<dbReference type="Pfam" id="PF18146">
    <property type="entry name" value="CinA_KH"/>
    <property type="match status" value="1"/>
</dbReference>
<dbReference type="NCBIfam" id="TIGR00199">
    <property type="entry name" value="PncC_domain"/>
    <property type="match status" value="1"/>
</dbReference>
<proteinExistence type="inferred from homology"/>
<dbReference type="NCBIfam" id="TIGR00200">
    <property type="entry name" value="cinA_nterm"/>
    <property type="match status" value="1"/>
</dbReference>
<dbReference type="Gene3D" id="3.40.980.10">
    <property type="entry name" value="MoaB/Mog-like domain"/>
    <property type="match status" value="1"/>
</dbReference>
<dbReference type="SMART" id="SM00852">
    <property type="entry name" value="MoCF_biosynth"/>
    <property type="match status" value="1"/>
</dbReference>
<dbReference type="PANTHER" id="PTHR13939:SF0">
    <property type="entry name" value="NMN AMIDOHYDROLASE-LIKE PROTEIN YFAY"/>
    <property type="match status" value="1"/>
</dbReference>
<dbReference type="InterPro" id="IPR036653">
    <property type="entry name" value="CinA-like_C"/>
</dbReference>
<dbReference type="CDD" id="cd00885">
    <property type="entry name" value="cinA"/>
    <property type="match status" value="1"/>
</dbReference>
<dbReference type="Pfam" id="PF02464">
    <property type="entry name" value="CinA"/>
    <property type="match status" value="1"/>
</dbReference>
<dbReference type="InterPro" id="IPR008136">
    <property type="entry name" value="CinA_C"/>
</dbReference>
<dbReference type="PANTHER" id="PTHR13939">
    <property type="entry name" value="NICOTINAMIDE-NUCLEOTIDE AMIDOHYDROLASE PNCC"/>
    <property type="match status" value="1"/>
</dbReference>
<dbReference type="AlphaFoldDB" id="A0AB37UD34"/>
<dbReference type="InterPro" id="IPR036425">
    <property type="entry name" value="MoaB/Mog-like_dom_sf"/>
</dbReference>
<feature type="domain" description="MoaB/Mog" evidence="2">
    <location>
        <begin position="4"/>
        <end position="179"/>
    </location>
</feature>
<reference evidence="3 4" key="1">
    <citation type="journal article" date="2019" name="Genome Biol. Evol.">
        <title>Day and night: Metabolic profiles and evolutionary relationships of six axenic non-marine cyanobacteria.</title>
        <authorList>
            <person name="Will S.E."/>
            <person name="Henke P."/>
            <person name="Boedeker C."/>
            <person name="Huang S."/>
            <person name="Brinkmann H."/>
            <person name="Rohde M."/>
            <person name="Jarek M."/>
            <person name="Friedl T."/>
            <person name="Seufert S."/>
            <person name="Schumacher M."/>
            <person name="Overmann J."/>
            <person name="Neumann-Schaal M."/>
            <person name="Petersen J."/>
        </authorList>
    </citation>
    <scope>NUCLEOTIDE SEQUENCE [LARGE SCALE GENOMIC DNA]</scope>
    <source>
        <strain evidence="3 4">SAG 39.79</strain>
    </source>
</reference>
<protein>
    <recommendedName>
        <fullName evidence="1">CinA-like protein</fullName>
    </recommendedName>
</protein>
<dbReference type="SUPFAM" id="SSF53218">
    <property type="entry name" value="Molybdenum cofactor biosynthesis proteins"/>
    <property type="match status" value="1"/>
</dbReference>
<comment type="similarity">
    <text evidence="1">Belongs to the CinA family.</text>
</comment>
<comment type="caution">
    <text evidence="3">The sequence shown here is derived from an EMBL/GenBank/DDBJ whole genome shotgun (WGS) entry which is preliminary data.</text>
</comment>
<dbReference type="SUPFAM" id="SSF142433">
    <property type="entry name" value="CinA-like"/>
    <property type="match status" value="1"/>
</dbReference>
<evidence type="ECO:0000259" key="2">
    <source>
        <dbReference type="SMART" id="SM00852"/>
    </source>
</evidence>
<gene>
    <name evidence="3" type="ORF">DSM107010_54780</name>
</gene>
<dbReference type="HAMAP" id="MF_00226_B">
    <property type="entry name" value="CinA_B"/>
    <property type="match status" value="1"/>
</dbReference>
<dbReference type="Pfam" id="PF00994">
    <property type="entry name" value="MoCF_biosynth"/>
    <property type="match status" value="1"/>
</dbReference>
<keyword evidence="4" id="KW-1185">Reference proteome</keyword>
<sequence length="432" mass="45799">MSAEIICVGTELLLGDILNTNAQFLAQQLANLGIPHYYQTVVGDNPARIKHAIQVALERTSTQDNSTQVLIFTGGLGPTPDDLTHETLADFFGVPLAEHQEIIEDITRKYAARGRKMSPSNRKQALLPQGAAVLPNPGGTAPGILWQPRSGVAILTFPGVPSEMQQMWQETAVPYLKTLGYGREIIYSQTLKFWGIAEAALAEKAAAFLNLPNPTVAPYASQGEVKLRVSVKATSPETAQQIIAPVARQLQEIGDLNYFGSDEETLASAVGKLLTAAGETLSVAESCTGGGLGQMLTDIPGSSRYFWGGVISYDNAVKISVLGVNPDDLSQFGAVSAIVAEQMAAGVRSRLGTTWGLSITGIAGPDGGTASKPVGLVYIGLAGADGKVQSFENHFGTGRDRALIRHISACTALDLLRRLLKAREQRGEEGCS</sequence>
<dbReference type="InterPro" id="IPR041424">
    <property type="entry name" value="CinA_KH"/>
</dbReference>
<accession>A0AB37UD34</accession>
<dbReference type="InterPro" id="IPR001453">
    <property type="entry name" value="MoaB/Mog_dom"/>
</dbReference>
<dbReference type="InterPro" id="IPR050101">
    <property type="entry name" value="CinA"/>
</dbReference>
<name>A0AB37UD34_9CYAN</name>
<evidence type="ECO:0000256" key="1">
    <source>
        <dbReference type="HAMAP-Rule" id="MF_00226"/>
    </source>
</evidence>
<dbReference type="EMBL" id="RSCK01000075">
    <property type="protein sequence ID" value="RUT05794.1"/>
    <property type="molecule type" value="Genomic_DNA"/>
</dbReference>
<dbReference type="PIRSF" id="PIRSF006728">
    <property type="entry name" value="CinA"/>
    <property type="match status" value="1"/>
</dbReference>
<dbReference type="Gene3D" id="3.30.70.2860">
    <property type="match status" value="1"/>
</dbReference>
<dbReference type="RefSeq" id="WP_127024479.1">
    <property type="nucleotide sequence ID" value="NZ_JAVKZF010000001.1"/>
</dbReference>